<feature type="domain" description="TF-B3" evidence="7">
    <location>
        <begin position="13"/>
        <end position="107"/>
    </location>
</feature>
<organism evidence="8 9">
    <name type="scientific">Pyrus ussuriensis x Pyrus communis</name>
    <dbReference type="NCBI Taxonomy" id="2448454"/>
    <lineage>
        <taxon>Eukaryota</taxon>
        <taxon>Viridiplantae</taxon>
        <taxon>Streptophyta</taxon>
        <taxon>Embryophyta</taxon>
        <taxon>Tracheophyta</taxon>
        <taxon>Spermatophyta</taxon>
        <taxon>Magnoliopsida</taxon>
        <taxon>eudicotyledons</taxon>
        <taxon>Gunneridae</taxon>
        <taxon>Pentapetalae</taxon>
        <taxon>rosids</taxon>
        <taxon>fabids</taxon>
        <taxon>Rosales</taxon>
        <taxon>Rosaceae</taxon>
        <taxon>Amygdaloideae</taxon>
        <taxon>Maleae</taxon>
        <taxon>Pyrus</taxon>
    </lineage>
</organism>
<dbReference type="AlphaFoldDB" id="A0A5N5H4Y0"/>
<dbReference type="Pfam" id="PF02362">
    <property type="entry name" value="B3"/>
    <property type="match status" value="2"/>
</dbReference>
<dbReference type="GO" id="GO:0005634">
    <property type="term" value="C:nucleus"/>
    <property type="evidence" value="ECO:0007669"/>
    <property type="project" value="UniProtKB-SubCell"/>
</dbReference>
<keyword evidence="2" id="KW-0677">Repeat</keyword>
<feature type="domain" description="TF-B3" evidence="7">
    <location>
        <begin position="154"/>
        <end position="254"/>
    </location>
</feature>
<dbReference type="PROSITE" id="PS50863">
    <property type="entry name" value="B3"/>
    <property type="match status" value="2"/>
</dbReference>
<dbReference type="PANTHER" id="PTHR31674">
    <property type="entry name" value="B3 DOMAIN-CONTAINING PROTEIN REM-LIKE 3-RELATED"/>
    <property type="match status" value="1"/>
</dbReference>
<protein>
    <submittedName>
        <fullName evidence="8">B3 domain-containing protein REM10-like</fullName>
    </submittedName>
</protein>
<gene>
    <name evidence="8" type="ORF">D8674_025181</name>
</gene>
<dbReference type="InterPro" id="IPR015300">
    <property type="entry name" value="DNA-bd_pseudobarrel_sf"/>
</dbReference>
<evidence type="ECO:0000256" key="3">
    <source>
        <dbReference type="ARBA" id="ARBA00023015"/>
    </source>
</evidence>
<proteinExistence type="predicted"/>
<sequence>MARKSTNPALRVRSFFKPLVHDDFSRHLCLPPLFMENFNGRPPCKCTLRSPSGESWTVGLEGRKEGKFFFRKGWRHFVEDHLLEIGNFLVFEYDGHTKFDVKIYNPTGCEKEESAAAKKTTGNQARIRNRKKSMSYEPADVKQTSDGLIVFRSKYTCFEGDVSKNPYRMTVPKELAVAVGLIKKERVRLIDPNGKSWKVKLRLDNTKYGSGHLRMTEGLIACWRANNVSTGDTVVFELVNKKRSEMKIHFFRAEAGGKRPRLVLELDASDPDVENSS</sequence>
<dbReference type="InterPro" id="IPR003340">
    <property type="entry name" value="B3_DNA-bd"/>
</dbReference>
<dbReference type="PANTHER" id="PTHR31674:SF62">
    <property type="entry name" value="B3 DOMAIN-CONTAINING PROTEIN REM14-RELATED"/>
    <property type="match status" value="1"/>
</dbReference>
<dbReference type="InterPro" id="IPR039218">
    <property type="entry name" value="REM_fam"/>
</dbReference>
<evidence type="ECO:0000313" key="9">
    <source>
        <dbReference type="Proteomes" id="UP000327157"/>
    </source>
</evidence>
<accession>A0A5N5H4Y0</accession>
<dbReference type="OrthoDB" id="590488at2759"/>
<evidence type="ECO:0000256" key="1">
    <source>
        <dbReference type="ARBA" id="ARBA00004123"/>
    </source>
</evidence>
<dbReference type="Gene3D" id="2.40.330.10">
    <property type="entry name" value="DNA-binding pseudobarrel domain"/>
    <property type="match status" value="2"/>
</dbReference>
<dbReference type="Proteomes" id="UP000327157">
    <property type="component" value="Chromosome 4"/>
</dbReference>
<reference evidence="9" key="2">
    <citation type="submission" date="2019-10" db="EMBL/GenBank/DDBJ databases">
        <title>A de novo genome assembly of a pear dwarfing rootstock.</title>
        <authorList>
            <person name="Wang F."/>
            <person name="Wang J."/>
            <person name="Li S."/>
            <person name="Zhang Y."/>
            <person name="Fang M."/>
            <person name="Ma L."/>
            <person name="Zhao Y."/>
            <person name="Jiang S."/>
        </authorList>
    </citation>
    <scope>NUCLEOTIDE SEQUENCE [LARGE SCALE GENOMIC DNA]</scope>
</reference>
<keyword evidence="9" id="KW-1185">Reference proteome</keyword>
<comment type="subcellular location">
    <subcellularLocation>
        <location evidence="1">Nucleus</location>
    </subcellularLocation>
</comment>
<evidence type="ECO:0000256" key="2">
    <source>
        <dbReference type="ARBA" id="ARBA00022737"/>
    </source>
</evidence>
<keyword evidence="3" id="KW-0805">Transcription regulation</keyword>
<dbReference type="GO" id="GO:0003677">
    <property type="term" value="F:DNA binding"/>
    <property type="evidence" value="ECO:0007669"/>
    <property type="project" value="UniProtKB-KW"/>
</dbReference>
<dbReference type="SUPFAM" id="SSF101936">
    <property type="entry name" value="DNA-binding pseudobarrel domain"/>
    <property type="match status" value="2"/>
</dbReference>
<name>A0A5N5H4Y0_9ROSA</name>
<dbReference type="EMBL" id="SMOL01000231">
    <property type="protein sequence ID" value="KAB2622999.1"/>
    <property type="molecule type" value="Genomic_DNA"/>
</dbReference>
<evidence type="ECO:0000256" key="5">
    <source>
        <dbReference type="ARBA" id="ARBA00023163"/>
    </source>
</evidence>
<evidence type="ECO:0000256" key="4">
    <source>
        <dbReference type="ARBA" id="ARBA00023125"/>
    </source>
</evidence>
<dbReference type="SMART" id="SM01019">
    <property type="entry name" value="B3"/>
    <property type="match status" value="2"/>
</dbReference>
<dbReference type="CDD" id="cd10017">
    <property type="entry name" value="B3_DNA"/>
    <property type="match status" value="2"/>
</dbReference>
<evidence type="ECO:0000313" key="8">
    <source>
        <dbReference type="EMBL" id="KAB2622999.1"/>
    </source>
</evidence>
<reference evidence="8 9" key="3">
    <citation type="submission" date="2019-11" db="EMBL/GenBank/DDBJ databases">
        <title>A de novo genome assembly of a pear dwarfing rootstock.</title>
        <authorList>
            <person name="Wang F."/>
            <person name="Wang J."/>
            <person name="Li S."/>
            <person name="Zhang Y."/>
            <person name="Fang M."/>
            <person name="Ma L."/>
            <person name="Zhao Y."/>
            <person name="Jiang S."/>
        </authorList>
    </citation>
    <scope>NUCLEOTIDE SEQUENCE [LARGE SCALE GENOMIC DNA]</scope>
    <source>
        <strain evidence="8">S2</strain>
        <tissue evidence="8">Leaf</tissue>
    </source>
</reference>
<keyword evidence="4" id="KW-0238">DNA-binding</keyword>
<comment type="caution">
    <text evidence="8">The sequence shown here is derived from an EMBL/GenBank/DDBJ whole genome shotgun (WGS) entry which is preliminary data.</text>
</comment>
<evidence type="ECO:0000256" key="6">
    <source>
        <dbReference type="ARBA" id="ARBA00023242"/>
    </source>
</evidence>
<evidence type="ECO:0000259" key="7">
    <source>
        <dbReference type="PROSITE" id="PS50863"/>
    </source>
</evidence>
<reference evidence="8 9" key="1">
    <citation type="submission" date="2019-09" db="EMBL/GenBank/DDBJ databases">
        <authorList>
            <person name="Ou C."/>
        </authorList>
    </citation>
    <scope>NUCLEOTIDE SEQUENCE [LARGE SCALE GENOMIC DNA]</scope>
    <source>
        <strain evidence="8">S2</strain>
        <tissue evidence="8">Leaf</tissue>
    </source>
</reference>
<keyword evidence="5" id="KW-0804">Transcription</keyword>
<keyword evidence="6" id="KW-0539">Nucleus</keyword>